<dbReference type="CTD" id="9945743"/>
<gene>
    <name evidence="2" type="ORF">LOAG_08317</name>
</gene>
<name>A0A1S0TTZ6_LOALO</name>
<protein>
    <submittedName>
        <fullName evidence="2">Uncharacterized protein</fullName>
    </submittedName>
</protein>
<accession>A0A1S0TTZ6</accession>
<organism evidence="2">
    <name type="scientific">Loa loa</name>
    <name type="common">Eye worm</name>
    <name type="synonym">Filaria loa</name>
    <dbReference type="NCBI Taxonomy" id="7209"/>
    <lineage>
        <taxon>Eukaryota</taxon>
        <taxon>Metazoa</taxon>
        <taxon>Ecdysozoa</taxon>
        <taxon>Nematoda</taxon>
        <taxon>Chromadorea</taxon>
        <taxon>Rhabditida</taxon>
        <taxon>Spirurina</taxon>
        <taxon>Spiruromorpha</taxon>
        <taxon>Filarioidea</taxon>
        <taxon>Onchocercidae</taxon>
        <taxon>Loa</taxon>
    </lineage>
</organism>
<evidence type="ECO:0000256" key="1">
    <source>
        <dbReference type="SAM" id="Phobius"/>
    </source>
</evidence>
<dbReference type="AlphaFoldDB" id="A0A1S0TTZ6"/>
<reference evidence="2" key="1">
    <citation type="submission" date="2012-04" db="EMBL/GenBank/DDBJ databases">
        <title>The Genome Sequence of Loa loa.</title>
        <authorList>
            <consortium name="The Broad Institute Genome Sequencing Platform"/>
            <consortium name="Broad Institute Genome Sequencing Center for Infectious Disease"/>
            <person name="Nutman T.B."/>
            <person name="Fink D.L."/>
            <person name="Russ C."/>
            <person name="Young S."/>
            <person name="Zeng Q."/>
            <person name="Gargeya S."/>
            <person name="Alvarado L."/>
            <person name="Berlin A."/>
            <person name="Chapman S.B."/>
            <person name="Chen Z."/>
            <person name="Freedman E."/>
            <person name="Gellesch M."/>
            <person name="Goldberg J."/>
            <person name="Griggs A."/>
            <person name="Gujja S."/>
            <person name="Heilman E.R."/>
            <person name="Heiman D."/>
            <person name="Howarth C."/>
            <person name="Mehta T."/>
            <person name="Neiman D."/>
            <person name="Pearson M."/>
            <person name="Roberts A."/>
            <person name="Saif S."/>
            <person name="Shea T."/>
            <person name="Shenoy N."/>
            <person name="Sisk P."/>
            <person name="Stolte C."/>
            <person name="Sykes S."/>
            <person name="White J."/>
            <person name="Yandava C."/>
            <person name="Haas B."/>
            <person name="Henn M.R."/>
            <person name="Nusbaum C."/>
            <person name="Birren B."/>
        </authorList>
    </citation>
    <scope>NUCLEOTIDE SEQUENCE [LARGE SCALE GENOMIC DNA]</scope>
</reference>
<keyword evidence="1" id="KW-0472">Membrane</keyword>
<proteinExistence type="predicted"/>
<dbReference type="RefSeq" id="XP_003143897.1">
    <property type="nucleotide sequence ID" value="XM_003143849.1"/>
</dbReference>
<dbReference type="KEGG" id="loa:LOAG_08317"/>
<sequence length="101" mass="11396">MLTTDASQPFSHYSKGRYGYDLSALGCYDNTTPYGDNYNRFSTTIPTTIKLAFIILIATKIVLQLHMELPKFTTLQLYTTYFNYDNFISILPAAAIMTSDG</sequence>
<dbReference type="InParanoid" id="A0A1S0TTZ6"/>
<dbReference type="EMBL" id="JH712663">
    <property type="protein sequence ID" value="EFO20175.1"/>
    <property type="molecule type" value="Genomic_DNA"/>
</dbReference>
<evidence type="ECO:0000313" key="2">
    <source>
        <dbReference type="EMBL" id="EFO20175.1"/>
    </source>
</evidence>
<feature type="transmembrane region" description="Helical" evidence="1">
    <location>
        <begin position="43"/>
        <end position="63"/>
    </location>
</feature>
<keyword evidence="1" id="KW-1133">Transmembrane helix</keyword>
<keyword evidence="1" id="KW-0812">Transmembrane</keyword>
<dbReference type="GeneID" id="9945743"/>